<feature type="transmembrane region" description="Helical" evidence="4">
    <location>
        <begin position="258"/>
        <end position="276"/>
    </location>
</feature>
<dbReference type="Proteomes" id="UP001461341">
    <property type="component" value="Chromosome"/>
</dbReference>
<proteinExistence type="predicted"/>
<organism evidence="5 6">
    <name type="scientific">Thermatribacter velox</name>
    <dbReference type="NCBI Taxonomy" id="3039681"/>
    <lineage>
        <taxon>Bacteria</taxon>
        <taxon>Pseudomonadati</taxon>
        <taxon>Atribacterota</taxon>
        <taxon>Atribacteria</taxon>
        <taxon>Atribacterales</taxon>
        <taxon>Thermatribacteraceae</taxon>
        <taxon>Thermatribacter</taxon>
    </lineage>
</organism>
<dbReference type="SUPFAM" id="SSF103473">
    <property type="entry name" value="MFS general substrate transporter"/>
    <property type="match status" value="1"/>
</dbReference>
<feature type="transmembrane region" description="Helical" evidence="4">
    <location>
        <begin position="314"/>
        <end position="334"/>
    </location>
</feature>
<gene>
    <name evidence="5" type="ORF">QBE54_07745</name>
</gene>
<feature type="transmembrane region" description="Helical" evidence="4">
    <location>
        <begin position="123"/>
        <end position="145"/>
    </location>
</feature>
<feature type="transmembrane region" description="Helical" evidence="4">
    <location>
        <begin position="346"/>
        <end position="365"/>
    </location>
</feature>
<keyword evidence="6" id="KW-1185">Reference proteome</keyword>
<evidence type="ECO:0000256" key="3">
    <source>
        <dbReference type="ARBA" id="ARBA00023136"/>
    </source>
</evidence>
<reference evidence="5 6" key="1">
    <citation type="submission" date="2023-03" db="EMBL/GenBank/DDBJ databases">
        <title>Novel Species.</title>
        <authorList>
            <person name="Ma S."/>
        </authorList>
    </citation>
    <scope>NUCLEOTIDE SEQUENCE [LARGE SCALE GENOMIC DNA]</scope>
    <source>
        <strain evidence="5 6">B11</strain>
    </source>
</reference>
<evidence type="ECO:0000313" key="5">
    <source>
        <dbReference type="EMBL" id="WZL75480.1"/>
    </source>
</evidence>
<feature type="transmembrane region" description="Helical" evidence="4">
    <location>
        <begin position="192"/>
        <end position="215"/>
    </location>
</feature>
<feature type="transmembrane region" description="Helical" evidence="4">
    <location>
        <begin position="227"/>
        <end position="246"/>
    </location>
</feature>
<accession>A0ABZ2Y8X8</accession>
<keyword evidence="2 4" id="KW-1133">Transmembrane helix</keyword>
<sequence>MGLVFAFFHFTVDFFSSFLQALSPYLIEVYRLTPREIAVFIAATSLLSSLCQLLFAQALHKFPNQKLLLLTALSTLTLAPVLFALHISLTLSILSFLLIFIANALFHPLGTSWAGTSNRQNGVAFFISGGITGGAVGPIFITWLVSTRGSLALVPFSLSVWLVTMILFAILFKREKHFQVLVSREGLNLKYFRLLFPIWFMVGLRTLFMSGLHTFTPIWVSSLGFKLVVGGSLLSGGVVLGILSNLTGNCLRHKIGNWWVNWISFLGMGTSILLFATTRNPLLIFAFYFLADAFGFLSMSSNVQEAHHLLPNHLPLASSVSMGFAWSFGYLLHLGYSSVFGNHPQFVLYSMGVASLVFALVISIFKDFFGKFSPYVQVSQS</sequence>
<dbReference type="Pfam" id="PF07690">
    <property type="entry name" value="MFS_1"/>
    <property type="match status" value="1"/>
</dbReference>
<evidence type="ECO:0000256" key="4">
    <source>
        <dbReference type="SAM" id="Phobius"/>
    </source>
</evidence>
<dbReference type="InterPro" id="IPR036259">
    <property type="entry name" value="MFS_trans_sf"/>
</dbReference>
<evidence type="ECO:0000256" key="2">
    <source>
        <dbReference type="ARBA" id="ARBA00022989"/>
    </source>
</evidence>
<feature type="transmembrane region" description="Helical" evidence="4">
    <location>
        <begin position="37"/>
        <end position="55"/>
    </location>
</feature>
<dbReference type="RefSeq" id="WP_369017627.1">
    <property type="nucleotide sequence ID" value="NZ_CP121689.1"/>
</dbReference>
<feature type="transmembrane region" description="Helical" evidence="4">
    <location>
        <begin position="151"/>
        <end position="172"/>
    </location>
</feature>
<dbReference type="EMBL" id="CP121689">
    <property type="protein sequence ID" value="WZL75480.1"/>
    <property type="molecule type" value="Genomic_DNA"/>
</dbReference>
<name>A0ABZ2Y8X8_9BACT</name>
<evidence type="ECO:0000313" key="6">
    <source>
        <dbReference type="Proteomes" id="UP001461341"/>
    </source>
</evidence>
<dbReference type="Gene3D" id="1.20.1250.20">
    <property type="entry name" value="MFS general substrate transporter like domains"/>
    <property type="match status" value="1"/>
</dbReference>
<protein>
    <submittedName>
        <fullName evidence="5">MFS transporter</fullName>
    </submittedName>
</protein>
<feature type="transmembrane region" description="Helical" evidence="4">
    <location>
        <begin position="93"/>
        <end position="111"/>
    </location>
</feature>
<dbReference type="PANTHER" id="PTHR43129:SF1">
    <property type="entry name" value="FOSMIDOMYCIN RESISTANCE PROTEIN"/>
    <property type="match status" value="1"/>
</dbReference>
<dbReference type="PANTHER" id="PTHR43129">
    <property type="entry name" value="FOSMIDOMYCIN RESISTANCE PROTEIN"/>
    <property type="match status" value="1"/>
</dbReference>
<feature type="transmembrane region" description="Helical" evidence="4">
    <location>
        <begin position="67"/>
        <end position="87"/>
    </location>
</feature>
<keyword evidence="3 4" id="KW-0472">Membrane</keyword>
<dbReference type="InterPro" id="IPR011701">
    <property type="entry name" value="MFS"/>
</dbReference>
<feature type="transmembrane region" description="Helical" evidence="4">
    <location>
        <begin position="282"/>
        <end position="302"/>
    </location>
</feature>
<keyword evidence="1 4" id="KW-0812">Transmembrane</keyword>
<evidence type="ECO:0000256" key="1">
    <source>
        <dbReference type="ARBA" id="ARBA00022692"/>
    </source>
</evidence>